<evidence type="ECO:0000259" key="9">
    <source>
        <dbReference type="SMART" id="SM00387"/>
    </source>
</evidence>
<accession>A0A1G5SFX0</accession>
<dbReference type="Proteomes" id="UP000198729">
    <property type="component" value="Unassembled WGS sequence"/>
</dbReference>
<organism evidence="10 11">
    <name type="scientific">Nitrosomonas mobilis</name>
    <dbReference type="NCBI Taxonomy" id="51642"/>
    <lineage>
        <taxon>Bacteria</taxon>
        <taxon>Pseudomonadati</taxon>
        <taxon>Pseudomonadota</taxon>
        <taxon>Betaproteobacteria</taxon>
        <taxon>Nitrosomonadales</taxon>
        <taxon>Nitrosomonadaceae</taxon>
        <taxon>Nitrosomonas</taxon>
    </lineage>
</organism>
<keyword evidence="3" id="KW-0597">Phosphoprotein</keyword>
<dbReference type="GO" id="GO:0016020">
    <property type="term" value="C:membrane"/>
    <property type="evidence" value="ECO:0007669"/>
    <property type="project" value="InterPro"/>
</dbReference>
<name>A0A1G5SFX0_9PROT</name>
<sequence length="494" mass="54450">MTEPLTMLVVGHDEQTLRDIHALFAQADMAMAIEPVASQILLAEQLISRSWDLLLTDHRPDLDAGEVLALAAVNTPGLPLIVLANTVLDVQTTTRLIETGAQDVLGEIDAVLLAVVRRCLRQNSHWRDFQQTRLALEKSETRFRALAANLPGLVFQFVLEPDERIFFPYVSEGAKALLGLSPGELQAHPQHFSALIVTEDLASYDCSMRDSCVHLTAWNWEGRVQIKGEDDIKWISVRATPRFTQQGAVLWDGIMLNITRNKQIEIEIAHSRAQLAELAAYSQKAKEQERARIAREIHDDIGGTLTAIKCELLPCLDDQPRAPAFYRNKAAAIEMLADVLIDSTRRIALDLRPGILDCGIVAAVHWQAREFSKRTGIACEVDCSDEDIALNGDLAVAVFRMFQEALTNITKHAQATMVQVGLGETGDWFLMRVVDDGCGLADSDMGKLHSFGIRGMRERCQQLGGYFHIEGEAQAGTGTCVRIEIPLNGSPAGG</sequence>
<dbReference type="EMBL" id="FMWO01000056">
    <property type="protein sequence ID" value="SCZ86012.1"/>
    <property type="molecule type" value="Genomic_DNA"/>
</dbReference>
<dbReference type="RefSeq" id="WP_090286775.1">
    <property type="nucleotide sequence ID" value="NZ_FMWO01000056.1"/>
</dbReference>
<evidence type="ECO:0000313" key="11">
    <source>
        <dbReference type="Proteomes" id="UP000198729"/>
    </source>
</evidence>
<dbReference type="SUPFAM" id="SSF55874">
    <property type="entry name" value="ATPase domain of HSP90 chaperone/DNA topoisomerase II/histidine kinase"/>
    <property type="match status" value="1"/>
</dbReference>
<feature type="domain" description="Histidine kinase/HSP90-like ATPase" evidence="9">
    <location>
        <begin position="393"/>
        <end position="489"/>
    </location>
</feature>
<evidence type="ECO:0000256" key="8">
    <source>
        <dbReference type="ARBA" id="ARBA00023012"/>
    </source>
</evidence>
<gene>
    <name evidence="10" type="ORF">NSMM_480014</name>
</gene>
<keyword evidence="7" id="KW-0067">ATP-binding</keyword>
<dbReference type="GO" id="GO:0000155">
    <property type="term" value="F:phosphorelay sensor kinase activity"/>
    <property type="evidence" value="ECO:0007669"/>
    <property type="project" value="InterPro"/>
</dbReference>
<dbReference type="InterPro" id="IPR036890">
    <property type="entry name" value="HATPase_C_sf"/>
</dbReference>
<dbReference type="Gene3D" id="3.40.50.2300">
    <property type="match status" value="1"/>
</dbReference>
<dbReference type="PANTHER" id="PTHR24421">
    <property type="entry name" value="NITRATE/NITRITE SENSOR PROTEIN NARX-RELATED"/>
    <property type="match status" value="1"/>
</dbReference>
<dbReference type="GO" id="GO:0046983">
    <property type="term" value="F:protein dimerization activity"/>
    <property type="evidence" value="ECO:0007669"/>
    <property type="project" value="InterPro"/>
</dbReference>
<dbReference type="InterPro" id="IPR000014">
    <property type="entry name" value="PAS"/>
</dbReference>
<evidence type="ECO:0000256" key="5">
    <source>
        <dbReference type="ARBA" id="ARBA00022741"/>
    </source>
</evidence>
<dbReference type="Gene3D" id="1.20.5.1930">
    <property type="match status" value="1"/>
</dbReference>
<keyword evidence="4" id="KW-0808">Transferase</keyword>
<dbReference type="InterPro" id="IPR035965">
    <property type="entry name" value="PAS-like_dom_sf"/>
</dbReference>
<reference evidence="10 11" key="1">
    <citation type="submission" date="2016-10" db="EMBL/GenBank/DDBJ databases">
        <authorList>
            <person name="de Groot N.N."/>
        </authorList>
    </citation>
    <scope>NUCLEOTIDE SEQUENCE [LARGE SCALE GENOMIC DNA]</scope>
    <source>
        <strain evidence="10">1</strain>
    </source>
</reference>
<dbReference type="Pfam" id="PF07730">
    <property type="entry name" value="HisKA_3"/>
    <property type="match status" value="1"/>
</dbReference>
<evidence type="ECO:0000256" key="1">
    <source>
        <dbReference type="ARBA" id="ARBA00000085"/>
    </source>
</evidence>
<dbReference type="CDD" id="cd16917">
    <property type="entry name" value="HATPase_UhpB-NarQ-NarX-like"/>
    <property type="match status" value="1"/>
</dbReference>
<dbReference type="InterPro" id="IPR050482">
    <property type="entry name" value="Sensor_HK_TwoCompSys"/>
</dbReference>
<dbReference type="Pfam" id="PF02518">
    <property type="entry name" value="HATPase_c"/>
    <property type="match status" value="1"/>
</dbReference>
<evidence type="ECO:0000256" key="2">
    <source>
        <dbReference type="ARBA" id="ARBA00012438"/>
    </source>
</evidence>
<dbReference type="GO" id="GO:0005524">
    <property type="term" value="F:ATP binding"/>
    <property type="evidence" value="ECO:0007669"/>
    <property type="project" value="UniProtKB-KW"/>
</dbReference>
<dbReference type="EC" id="2.7.13.3" evidence="2"/>
<dbReference type="STRING" id="51642.NSMM_480014"/>
<evidence type="ECO:0000256" key="4">
    <source>
        <dbReference type="ARBA" id="ARBA00022679"/>
    </source>
</evidence>
<dbReference type="AlphaFoldDB" id="A0A1G5SFX0"/>
<proteinExistence type="predicted"/>
<evidence type="ECO:0000313" key="10">
    <source>
        <dbReference type="EMBL" id="SCZ86012.1"/>
    </source>
</evidence>
<evidence type="ECO:0000256" key="7">
    <source>
        <dbReference type="ARBA" id="ARBA00022840"/>
    </source>
</evidence>
<dbReference type="InterPro" id="IPR011712">
    <property type="entry name" value="Sig_transdc_His_kin_sub3_dim/P"/>
</dbReference>
<dbReference type="SUPFAM" id="SSF55785">
    <property type="entry name" value="PYP-like sensor domain (PAS domain)"/>
    <property type="match status" value="1"/>
</dbReference>
<keyword evidence="6 10" id="KW-0418">Kinase</keyword>
<dbReference type="SMART" id="SM00387">
    <property type="entry name" value="HATPase_c"/>
    <property type="match status" value="1"/>
</dbReference>
<dbReference type="Pfam" id="PF08447">
    <property type="entry name" value="PAS_3"/>
    <property type="match status" value="1"/>
</dbReference>
<dbReference type="CDD" id="cd00130">
    <property type="entry name" value="PAS"/>
    <property type="match status" value="1"/>
</dbReference>
<protein>
    <recommendedName>
        <fullName evidence="2">histidine kinase</fullName>
        <ecNumber evidence="2">2.7.13.3</ecNumber>
    </recommendedName>
</protein>
<dbReference type="InterPro" id="IPR003594">
    <property type="entry name" value="HATPase_dom"/>
</dbReference>
<dbReference type="InterPro" id="IPR013655">
    <property type="entry name" value="PAS_fold_3"/>
</dbReference>
<dbReference type="Gene3D" id="3.30.450.20">
    <property type="entry name" value="PAS domain"/>
    <property type="match status" value="1"/>
</dbReference>
<evidence type="ECO:0000256" key="6">
    <source>
        <dbReference type="ARBA" id="ARBA00022777"/>
    </source>
</evidence>
<dbReference type="PANTHER" id="PTHR24421:SF10">
    <property type="entry name" value="NITRATE_NITRITE SENSOR PROTEIN NARQ"/>
    <property type="match status" value="1"/>
</dbReference>
<dbReference type="Gene3D" id="3.30.565.10">
    <property type="entry name" value="Histidine kinase-like ATPase, C-terminal domain"/>
    <property type="match status" value="1"/>
</dbReference>
<keyword evidence="8" id="KW-0902">Two-component regulatory system</keyword>
<keyword evidence="11" id="KW-1185">Reference proteome</keyword>
<dbReference type="OrthoDB" id="9813412at2"/>
<comment type="catalytic activity">
    <reaction evidence="1">
        <text>ATP + protein L-histidine = ADP + protein N-phospho-L-histidine.</text>
        <dbReference type="EC" id="2.7.13.3"/>
    </reaction>
</comment>
<keyword evidence="5" id="KW-0547">Nucleotide-binding</keyword>
<evidence type="ECO:0000256" key="3">
    <source>
        <dbReference type="ARBA" id="ARBA00022553"/>
    </source>
</evidence>